<sequence>MADVFRGLNLLETLKESIESNKLADVKDAVEDLLISRINLAVVGDRGDEKAFFMNSLRGLGPGDEGAAPSPSPAAPEEVAGYPNPKHPDFRLWDLPPVPTTSPFEPEGYMDRVKFLRYNAVFMTFTETPQPNSVEVFLEARSLQRQTVYFILLASVKDTEKSLEERRKASLDVLTSQGVAQPKVYLVTPLTLEKFDFPGLLEDMGKDLPEIRANALLLALPTLTSTLVTQKKDAFKALVWAAASLSGGMSAIPVPLVASMVDSSIAVRILTKAQLSLCLDDESVERLARQRGIEPARLKGLRTCALSAEVTKGEVKNRLIAAEKDLATVSSKLLEMAMPRHARSASRSFAAMLQALNGAIDEMAADAEKVVSAALEERK</sequence>
<reference evidence="3 4" key="1">
    <citation type="submission" date="2018-03" db="EMBL/GenBank/DDBJ databases">
        <title>Finding Nemo's genes: A chromosome-scale reference assembly of the genome of the orange clownfish Amphiprion percula.</title>
        <authorList>
            <person name="Lehmann R."/>
        </authorList>
    </citation>
    <scope>NUCLEOTIDE SEQUENCE</scope>
</reference>
<dbReference type="Pfam" id="PF05049">
    <property type="entry name" value="IIGP"/>
    <property type="match status" value="1"/>
</dbReference>
<dbReference type="PROSITE" id="PS51716">
    <property type="entry name" value="G_IRG"/>
    <property type="match status" value="1"/>
</dbReference>
<proteinExistence type="inferred from homology"/>
<dbReference type="OMA" id="QGVKQPK"/>
<evidence type="ECO:0000256" key="1">
    <source>
        <dbReference type="ARBA" id="ARBA00005429"/>
    </source>
</evidence>
<protein>
    <submittedName>
        <fullName evidence="3">Immunity-related GTPase family, q2</fullName>
    </submittedName>
</protein>
<dbReference type="GO" id="GO:0005525">
    <property type="term" value="F:GTP binding"/>
    <property type="evidence" value="ECO:0007669"/>
    <property type="project" value="InterPro"/>
</dbReference>
<dbReference type="GeneTree" id="ENSGT00940000165579"/>
<keyword evidence="4" id="KW-1185">Reference proteome</keyword>
<organism evidence="3 4">
    <name type="scientific">Amphiprion percula</name>
    <name type="common">Orange clownfish</name>
    <name type="synonym">Lutjanus percula</name>
    <dbReference type="NCBI Taxonomy" id="161767"/>
    <lineage>
        <taxon>Eukaryota</taxon>
        <taxon>Metazoa</taxon>
        <taxon>Chordata</taxon>
        <taxon>Craniata</taxon>
        <taxon>Vertebrata</taxon>
        <taxon>Euteleostomi</taxon>
        <taxon>Actinopterygii</taxon>
        <taxon>Neopterygii</taxon>
        <taxon>Teleostei</taxon>
        <taxon>Neoteleostei</taxon>
        <taxon>Acanthomorphata</taxon>
        <taxon>Ovalentaria</taxon>
        <taxon>Pomacentridae</taxon>
        <taxon>Amphiprion</taxon>
    </lineage>
</organism>
<dbReference type="InterPro" id="IPR030385">
    <property type="entry name" value="G_IRG_dom"/>
</dbReference>
<accession>A0A3P8S1F9</accession>
<dbReference type="STRING" id="161767.ENSAPEP00000005369"/>
<reference evidence="3" key="3">
    <citation type="submission" date="2025-09" db="UniProtKB">
        <authorList>
            <consortium name="Ensembl"/>
        </authorList>
    </citation>
    <scope>IDENTIFICATION</scope>
</reference>
<evidence type="ECO:0000313" key="3">
    <source>
        <dbReference type="Ensembl" id="ENSAPEP00000005369.1"/>
    </source>
</evidence>
<feature type="domain" description="IRG-type G" evidence="2">
    <location>
        <begin position="36"/>
        <end position="207"/>
    </location>
</feature>
<dbReference type="InterPro" id="IPR027417">
    <property type="entry name" value="P-loop_NTPase"/>
</dbReference>
<dbReference type="PANTHER" id="PTHR14143:SF2">
    <property type="entry name" value="IMMUNITY-RELATED GTPASE FAMILY, Q2"/>
    <property type="match status" value="1"/>
</dbReference>
<dbReference type="Gene3D" id="3.40.50.300">
    <property type="entry name" value="P-loop containing nucleotide triphosphate hydrolases"/>
    <property type="match status" value="1"/>
</dbReference>
<dbReference type="SUPFAM" id="SSF52540">
    <property type="entry name" value="P-loop containing nucleoside triphosphate hydrolases"/>
    <property type="match status" value="1"/>
</dbReference>
<dbReference type="AlphaFoldDB" id="A0A3P8S1F9"/>
<name>A0A3P8S1F9_AMPPE</name>
<comment type="similarity">
    <text evidence="1">Belongs to the TRAFAC class dynamin-like GTPase superfamily. IRG family.</text>
</comment>
<dbReference type="Proteomes" id="UP000265080">
    <property type="component" value="Chromosome 7"/>
</dbReference>
<reference evidence="3" key="2">
    <citation type="submission" date="2025-08" db="UniProtKB">
        <authorList>
            <consortium name="Ensembl"/>
        </authorList>
    </citation>
    <scope>IDENTIFICATION</scope>
</reference>
<dbReference type="GO" id="GO:0016020">
    <property type="term" value="C:membrane"/>
    <property type="evidence" value="ECO:0007669"/>
    <property type="project" value="InterPro"/>
</dbReference>
<dbReference type="InterPro" id="IPR007743">
    <property type="entry name" value="Immunity-related_GTPase-like"/>
</dbReference>
<evidence type="ECO:0000313" key="4">
    <source>
        <dbReference type="Proteomes" id="UP000265080"/>
    </source>
</evidence>
<evidence type="ECO:0000259" key="2">
    <source>
        <dbReference type="PROSITE" id="PS51716"/>
    </source>
</evidence>
<dbReference type="PANTHER" id="PTHR14143">
    <property type="entry name" value="INTERFERON-INDUCIBLE GTPASE FAMILY MEMBER"/>
    <property type="match status" value="1"/>
</dbReference>
<dbReference type="Ensembl" id="ENSAPET00000005509.1">
    <property type="protein sequence ID" value="ENSAPEP00000005369.1"/>
    <property type="gene ID" value="ENSAPEG00000003860.1"/>
</dbReference>